<dbReference type="RefSeq" id="XP_026745976.1">
    <property type="nucleotide sequence ID" value="XM_026890175.1"/>
</dbReference>
<gene>
    <name evidence="4" type="primary">LOC113507310</name>
</gene>
<feature type="compositionally biased region" description="Low complexity" evidence="1">
    <location>
        <begin position="49"/>
        <end position="71"/>
    </location>
</feature>
<sequence>MAERNTPDRRNLVPLAGSIVAGTGIIALAYKALFTKSGEVSAESEDSLAAAPAAAAAAAPVAAAGAGTGAADGSHPENEDKEKPKWPCTPEEPESPCSNPYSRRTPYCQ</sequence>
<evidence type="ECO:0000256" key="2">
    <source>
        <dbReference type="SAM" id="Phobius"/>
    </source>
</evidence>
<feature type="region of interest" description="Disordered" evidence="1">
    <location>
        <begin position="41"/>
        <end position="109"/>
    </location>
</feature>
<name>A0A7E5X0M9_TRINI</name>
<dbReference type="InParanoid" id="A0A7E5X0M9"/>
<evidence type="ECO:0000313" key="3">
    <source>
        <dbReference type="Proteomes" id="UP000322000"/>
    </source>
</evidence>
<keyword evidence="2" id="KW-0812">Transmembrane</keyword>
<proteinExistence type="predicted"/>
<evidence type="ECO:0000313" key="4">
    <source>
        <dbReference type="RefSeq" id="XP_026745976.1"/>
    </source>
</evidence>
<feature type="compositionally biased region" description="Basic and acidic residues" evidence="1">
    <location>
        <begin position="74"/>
        <end position="85"/>
    </location>
</feature>
<dbReference type="GeneID" id="113507310"/>
<feature type="transmembrane region" description="Helical" evidence="2">
    <location>
        <begin position="12"/>
        <end position="30"/>
    </location>
</feature>
<dbReference type="AlphaFoldDB" id="A0A7E5X0M9"/>
<keyword evidence="3" id="KW-1185">Reference proteome</keyword>
<reference evidence="4" key="1">
    <citation type="submission" date="2025-08" db="UniProtKB">
        <authorList>
            <consortium name="RefSeq"/>
        </authorList>
    </citation>
    <scope>IDENTIFICATION</scope>
</reference>
<accession>A0A7E5X0M9</accession>
<evidence type="ECO:0000256" key="1">
    <source>
        <dbReference type="SAM" id="MobiDB-lite"/>
    </source>
</evidence>
<keyword evidence="2" id="KW-1133">Transmembrane helix</keyword>
<dbReference type="Proteomes" id="UP000322000">
    <property type="component" value="Unplaced"/>
</dbReference>
<organism evidence="3 4">
    <name type="scientific">Trichoplusia ni</name>
    <name type="common">Cabbage looper</name>
    <dbReference type="NCBI Taxonomy" id="7111"/>
    <lineage>
        <taxon>Eukaryota</taxon>
        <taxon>Metazoa</taxon>
        <taxon>Ecdysozoa</taxon>
        <taxon>Arthropoda</taxon>
        <taxon>Hexapoda</taxon>
        <taxon>Insecta</taxon>
        <taxon>Pterygota</taxon>
        <taxon>Neoptera</taxon>
        <taxon>Endopterygota</taxon>
        <taxon>Lepidoptera</taxon>
        <taxon>Glossata</taxon>
        <taxon>Ditrysia</taxon>
        <taxon>Noctuoidea</taxon>
        <taxon>Noctuidae</taxon>
        <taxon>Plusiinae</taxon>
        <taxon>Trichoplusia</taxon>
    </lineage>
</organism>
<dbReference type="OrthoDB" id="10508076at2759"/>
<dbReference type="KEGG" id="tnl:113507310"/>
<protein>
    <submittedName>
        <fullName evidence="4">Uncharacterized protein LOC113507310</fullName>
    </submittedName>
</protein>
<keyword evidence="2" id="KW-0472">Membrane</keyword>